<feature type="region of interest" description="Disordered" evidence="1">
    <location>
        <begin position="115"/>
        <end position="160"/>
    </location>
</feature>
<feature type="compositionally biased region" description="Basic and acidic residues" evidence="1">
    <location>
        <begin position="148"/>
        <end position="158"/>
    </location>
</feature>
<dbReference type="OrthoDB" id="692133at2759"/>
<gene>
    <name evidence="2" type="ORF">NCGR_LOCUS46612</name>
</gene>
<organism evidence="2 3">
    <name type="scientific">Miscanthus lutarioriparius</name>
    <dbReference type="NCBI Taxonomy" id="422564"/>
    <lineage>
        <taxon>Eukaryota</taxon>
        <taxon>Viridiplantae</taxon>
        <taxon>Streptophyta</taxon>
        <taxon>Embryophyta</taxon>
        <taxon>Tracheophyta</taxon>
        <taxon>Spermatophyta</taxon>
        <taxon>Magnoliopsida</taxon>
        <taxon>Liliopsida</taxon>
        <taxon>Poales</taxon>
        <taxon>Poaceae</taxon>
        <taxon>PACMAD clade</taxon>
        <taxon>Panicoideae</taxon>
        <taxon>Andropogonodae</taxon>
        <taxon>Andropogoneae</taxon>
        <taxon>Saccharinae</taxon>
        <taxon>Miscanthus</taxon>
    </lineage>
</organism>
<sequence>MDPSSTGGFTNLLNSSTSSPEFQGPQSGYNQQYPNFPPPHFDHDFRPPPYRPIPSHYPHHFNPFVVQLGFQQFRGTSSYHGTPYHEGLMQFQQGSFRAAMACDPSSPVGSGGLFGGIGGSGSRADESESPISVPQPSHGVPVINQEQSESRLEEENKKSGRRLWSKPMNLRLVRAWLNNSNDPIQGVDKKYNHYWKDVAKEYNKHSPKEERRSASVLKNHWNRYHPIVMKFNHCWNRMKNAHASGESDDQIMMRAHAVFSNENSDKPFLLEYWWREVKGQPKWERVYPSIENKRTKLNASGAYTSSSNQDTDEASAEVHRLPIGQKAAKAQRKGKGKVSSHCSEGSLSNDIVNSFNDFQLKKLQAIEKMAEAISEHSKAIAKQAAANEEKTRDKKLNKYLKLTNSTALVNYRHGPINEFATMLEINTAIHDRSMHRRLKADLTEHIWQRFGSTQDQDTD</sequence>
<comment type="caution">
    <text evidence="2">The sequence shown here is derived from an EMBL/GenBank/DDBJ whole genome shotgun (WGS) entry which is preliminary data.</text>
</comment>
<feature type="compositionally biased region" description="Polar residues" evidence="1">
    <location>
        <begin position="1"/>
        <end position="33"/>
    </location>
</feature>
<dbReference type="PANTHER" id="PTHR45224:SF10">
    <property type="entry name" value="OS09G0317700 PROTEIN"/>
    <property type="match status" value="1"/>
</dbReference>
<feature type="region of interest" description="Disordered" evidence="1">
    <location>
        <begin position="1"/>
        <end position="40"/>
    </location>
</feature>
<keyword evidence="3" id="KW-1185">Reference proteome</keyword>
<protein>
    <recommendedName>
        <fullName evidence="4">No apical meristem-associated C-terminal domain-containing protein</fullName>
    </recommendedName>
</protein>
<dbReference type="EMBL" id="CAJGYO010000012">
    <property type="protein sequence ID" value="CAD6263303.1"/>
    <property type="molecule type" value="Genomic_DNA"/>
</dbReference>
<dbReference type="AlphaFoldDB" id="A0A811R0Q9"/>
<evidence type="ECO:0000313" key="3">
    <source>
        <dbReference type="Proteomes" id="UP000604825"/>
    </source>
</evidence>
<proteinExistence type="predicted"/>
<reference evidence="2" key="1">
    <citation type="submission" date="2020-10" db="EMBL/GenBank/DDBJ databases">
        <authorList>
            <person name="Han B."/>
            <person name="Lu T."/>
            <person name="Zhao Q."/>
            <person name="Huang X."/>
            <person name="Zhao Y."/>
        </authorList>
    </citation>
    <scope>NUCLEOTIDE SEQUENCE</scope>
</reference>
<evidence type="ECO:0000256" key="1">
    <source>
        <dbReference type="SAM" id="MobiDB-lite"/>
    </source>
</evidence>
<name>A0A811R0Q9_9POAL</name>
<accession>A0A811R0Q9</accession>
<dbReference type="Proteomes" id="UP000604825">
    <property type="component" value="Unassembled WGS sequence"/>
</dbReference>
<evidence type="ECO:0008006" key="4">
    <source>
        <dbReference type="Google" id="ProtNLM"/>
    </source>
</evidence>
<evidence type="ECO:0000313" key="2">
    <source>
        <dbReference type="EMBL" id="CAD6263303.1"/>
    </source>
</evidence>
<dbReference type="PANTHER" id="PTHR45224">
    <property type="entry name" value="OS01G0527900 PROTEIN-RELATED"/>
    <property type="match status" value="1"/>
</dbReference>